<name>M1DZH8_SOLTU</name>
<sequence>MVLTTARGKRRGVALAREEEPPSALATASSYCPNLHEGYHGSWSSPRLVKVARGARTGSPNEGQDMNTRRANAGRMDEENVNEGVPPQGLQGPHVFIYAGAMTNVEIRMNPPVFHGSKVEEDPQEFIDEIYKVLDAMGLSPQDKA</sequence>
<evidence type="ECO:0000313" key="2">
    <source>
        <dbReference type="EnsemblPlants" id="PGSC0003DMT400096906"/>
    </source>
</evidence>
<dbReference type="PaxDb" id="4113-PGSC0003DMT400096906"/>
<dbReference type="HOGENOM" id="CLU_1790329_0_0_1"/>
<evidence type="ECO:0000313" key="3">
    <source>
        <dbReference type="Proteomes" id="UP000011115"/>
    </source>
</evidence>
<protein>
    <submittedName>
        <fullName evidence="2">Gag-pol polyprotein</fullName>
    </submittedName>
</protein>
<dbReference type="EnsemblPlants" id="PGSC0003DMT400096906">
    <property type="protein sequence ID" value="PGSC0003DMT400096906"/>
    <property type="gene ID" value="PGSC0003DMG400046477"/>
</dbReference>
<reference evidence="3" key="1">
    <citation type="journal article" date="2011" name="Nature">
        <title>Genome sequence and analysis of the tuber crop potato.</title>
        <authorList>
            <consortium name="The Potato Genome Sequencing Consortium"/>
        </authorList>
    </citation>
    <scope>NUCLEOTIDE SEQUENCE [LARGE SCALE GENOMIC DNA]</scope>
    <source>
        <strain evidence="3">cv. DM1-3 516 R44</strain>
    </source>
</reference>
<dbReference type="InParanoid" id="M1DZH8"/>
<dbReference type="AlphaFoldDB" id="M1DZH8"/>
<evidence type="ECO:0000256" key="1">
    <source>
        <dbReference type="SAM" id="MobiDB-lite"/>
    </source>
</evidence>
<feature type="region of interest" description="Disordered" evidence="1">
    <location>
        <begin position="1"/>
        <end position="21"/>
    </location>
</feature>
<feature type="compositionally biased region" description="Polar residues" evidence="1">
    <location>
        <begin position="58"/>
        <end position="70"/>
    </location>
</feature>
<accession>M1DZH8</accession>
<dbReference type="Gramene" id="PGSC0003DMT400096906">
    <property type="protein sequence ID" value="PGSC0003DMT400096906"/>
    <property type="gene ID" value="PGSC0003DMG400046477"/>
</dbReference>
<proteinExistence type="predicted"/>
<dbReference type="Proteomes" id="UP000011115">
    <property type="component" value="Unassembled WGS sequence"/>
</dbReference>
<reference evidence="2" key="2">
    <citation type="submission" date="2015-06" db="UniProtKB">
        <authorList>
            <consortium name="EnsemblPlants"/>
        </authorList>
    </citation>
    <scope>IDENTIFICATION</scope>
    <source>
        <strain evidence="2">DM1-3 516 R44</strain>
    </source>
</reference>
<keyword evidence="3" id="KW-1185">Reference proteome</keyword>
<feature type="region of interest" description="Disordered" evidence="1">
    <location>
        <begin position="53"/>
        <end position="90"/>
    </location>
</feature>
<organism evidence="2 3">
    <name type="scientific">Solanum tuberosum</name>
    <name type="common">Potato</name>
    <dbReference type="NCBI Taxonomy" id="4113"/>
    <lineage>
        <taxon>Eukaryota</taxon>
        <taxon>Viridiplantae</taxon>
        <taxon>Streptophyta</taxon>
        <taxon>Embryophyta</taxon>
        <taxon>Tracheophyta</taxon>
        <taxon>Spermatophyta</taxon>
        <taxon>Magnoliopsida</taxon>
        <taxon>eudicotyledons</taxon>
        <taxon>Gunneridae</taxon>
        <taxon>Pentapetalae</taxon>
        <taxon>asterids</taxon>
        <taxon>lamiids</taxon>
        <taxon>Solanales</taxon>
        <taxon>Solanaceae</taxon>
        <taxon>Solanoideae</taxon>
        <taxon>Solaneae</taxon>
        <taxon>Solanum</taxon>
    </lineage>
</organism>